<dbReference type="PANTHER" id="PTHR46111:SF2">
    <property type="entry name" value="SAM-DEPENDENT METHYLTRANSFERASE"/>
    <property type="match status" value="1"/>
</dbReference>
<dbReference type="GO" id="GO:0008168">
    <property type="term" value="F:methyltransferase activity"/>
    <property type="evidence" value="ECO:0007669"/>
    <property type="project" value="UniProtKB-KW"/>
</dbReference>
<dbReference type="AlphaFoldDB" id="A0A4R6IEA3"/>
<dbReference type="InterPro" id="IPR014776">
    <property type="entry name" value="4pyrrole_Mease_sub2"/>
</dbReference>
<dbReference type="EMBL" id="SNWM01000005">
    <property type="protein sequence ID" value="TDO19957.1"/>
    <property type="molecule type" value="Genomic_DNA"/>
</dbReference>
<dbReference type="CDD" id="cd11649">
    <property type="entry name" value="RsmI_like"/>
    <property type="match status" value="1"/>
</dbReference>
<keyword evidence="8" id="KW-1185">Reference proteome</keyword>
<keyword evidence="2" id="KW-0698">rRNA processing</keyword>
<proteinExistence type="predicted"/>
<feature type="domain" description="Tetrapyrrole methylase" evidence="6">
    <location>
        <begin position="51"/>
        <end position="211"/>
    </location>
</feature>
<dbReference type="OrthoDB" id="9809084at2"/>
<evidence type="ECO:0000256" key="2">
    <source>
        <dbReference type="ARBA" id="ARBA00022552"/>
    </source>
</evidence>
<dbReference type="PIRSF" id="PIRSF005917">
    <property type="entry name" value="MTase_YraL"/>
    <property type="match status" value="1"/>
</dbReference>
<dbReference type="InterPro" id="IPR014777">
    <property type="entry name" value="4pyrrole_Mease_sub1"/>
</dbReference>
<dbReference type="Proteomes" id="UP000295499">
    <property type="component" value="Unassembled WGS sequence"/>
</dbReference>
<dbReference type="Pfam" id="PF00590">
    <property type="entry name" value="TP_methylase"/>
    <property type="match status" value="1"/>
</dbReference>
<keyword evidence="4 7" id="KW-0808">Transferase</keyword>
<keyword evidence="5" id="KW-0949">S-adenosyl-L-methionine</keyword>
<organism evidence="7 8">
    <name type="scientific">Pedobacter duraquae</name>
    <dbReference type="NCBI Taxonomy" id="425511"/>
    <lineage>
        <taxon>Bacteria</taxon>
        <taxon>Pseudomonadati</taxon>
        <taxon>Bacteroidota</taxon>
        <taxon>Sphingobacteriia</taxon>
        <taxon>Sphingobacteriales</taxon>
        <taxon>Sphingobacteriaceae</taxon>
        <taxon>Pedobacter</taxon>
    </lineage>
</organism>
<evidence type="ECO:0000256" key="3">
    <source>
        <dbReference type="ARBA" id="ARBA00022603"/>
    </source>
</evidence>
<gene>
    <name evidence="7" type="ORF">CLV32_3712</name>
</gene>
<dbReference type="Gene3D" id="3.40.1010.10">
    <property type="entry name" value="Cobalt-precorrin-4 Transmethylase, Domain 1"/>
    <property type="match status" value="1"/>
</dbReference>
<evidence type="ECO:0000256" key="5">
    <source>
        <dbReference type="ARBA" id="ARBA00022691"/>
    </source>
</evidence>
<evidence type="ECO:0000259" key="6">
    <source>
        <dbReference type="Pfam" id="PF00590"/>
    </source>
</evidence>
<dbReference type="InterPro" id="IPR008189">
    <property type="entry name" value="rRNA_ssu_MeTfrase_I"/>
</dbReference>
<keyword evidence="1" id="KW-0963">Cytoplasm</keyword>
<reference evidence="7 8" key="1">
    <citation type="submission" date="2019-03" db="EMBL/GenBank/DDBJ databases">
        <title>Genomic Encyclopedia of Archaeal and Bacterial Type Strains, Phase II (KMG-II): from individual species to whole genera.</title>
        <authorList>
            <person name="Goeker M."/>
        </authorList>
    </citation>
    <scope>NUCLEOTIDE SEQUENCE [LARGE SCALE GENOMIC DNA]</scope>
    <source>
        <strain evidence="7 8">DSM 19034</strain>
    </source>
</reference>
<dbReference type="SUPFAM" id="SSF53790">
    <property type="entry name" value="Tetrapyrrole methylase"/>
    <property type="match status" value="1"/>
</dbReference>
<dbReference type="InterPro" id="IPR035996">
    <property type="entry name" value="4pyrrol_Methylase_sf"/>
</dbReference>
<protein>
    <submittedName>
        <fullName evidence="7">16S rRNA (Cytidine1402-2'-O)-methyltransferase</fullName>
    </submittedName>
</protein>
<dbReference type="GO" id="GO:0032259">
    <property type="term" value="P:methylation"/>
    <property type="evidence" value="ECO:0007669"/>
    <property type="project" value="UniProtKB-KW"/>
</dbReference>
<dbReference type="InterPro" id="IPR000878">
    <property type="entry name" value="4pyrrol_Mease"/>
</dbReference>
<keyword evidence="3 7" id="KW-0489">Methyltransferase</keyword>
<dbReference type="Gene3D" id="3.30.950.10">
    <property type="entry name" value="Methyltransferase, Cobalt-precorrin-4 Transmethylase, Domain 2"/>
    <property type="match status" value="1"/>
</dbReference>
<evidence type="ECO:0000313" key="7">
    <source>
        <dbReference type="EMBL" id="TDO19957.1"/>
    </source>
</evidence>
<accession>A0A4R6IEA3</accession>
<comment type="caution">
    <text evidence="7">The sequence shown here is derived from an EMBL/GenBank/DDBJ whole genome shotgun (WGS) entry which is preliminary data.</text>
</comment>
<sequence>MQKGVLFLIPVPLTEEATQKSYTPFGIEVINSIKTYIVENEKTARKFLKEAGLKTPQSELLIHDYGKHKRGNSVAIFLKELLNGQDVGLMSEAGCPGVADPGADIVAEAHRRGIKVVPLAGPSSILLALMASGFNGQSFTFHGYLPIDKVERGKKIKDLEQLAEKNKQTQIFMETPFRNNHLLDDVLKNAAPQTLLCIASNITAPEEYIKTQSVAFWRKERAAIDLHKKPTIFLLYRQF</sequence>
<name>A0A4R6IEA3_9SPHI</name>
<evidence type="ECO:0000256" key="1">
    <source>
        <dbReference type="ARBA" id="ARBA00022490"/>
    </source>
</evidence>
<dbReference type="PANTHER" id="PTHR46111">
    <property type="entry name" value="RIBOSOMAL RNA SMALL SUBUNIT METHYLTRANSFERASE I"/>
    <property type="match status" value="1"/>
</dbReference>
<evidence type="ECO:0000256" key="4">
    <source>
        <dbReference type="ARBA" id="ARBA00022679"/>
    </source>
</evidence>
<dbReference type="GO" id="GO:0006364">
    <property type="term" value="P:rRNA processing"/>
    <property type="evidence" value="ECO:0007669"/>
    <property type="project" value="UniProtKB-KW"/>
</dbReference>
<evidence type="ECO:0000313" key="8">
    <source>
        <dbReference type="Proteomes" id="UP000295499"/>
    </source>
</evidence>
<dbReference type="RefSeq" id="WP_133558139.1">
    <property type="nucleotide sequence ID" value="NZ_SNWM01000005.1"/>
</dbReference>